<dbReference type="GO" id="GO:0046872">
    <property type="term" value="F:metal ion binding"/>
    <property type="evidence" value="ECO:0007669"/>
    <property type="project" value="UniProtKB-KW"/>
</dbReference>
<dbReference type="GO" id="GO:0005524">
    <property type="term" value="F:ATP binding"/>
    <property type="evidence" value="ECO:0007669"/>
    <property type="project" value="UniProtKB-UniRule"/>
</dbReference>
<evidence type="ECO:0000256" key="17">
    <source>
        <dbReference type="ARBA" id="ARBA00047614"/>
    </source>
</evidence>
<dbReference type="SUPFAM" id="SSF56059">
    <property type="entry name" value="Glutathione synthetase ATP-binding domain-like"/>
    <property type="match status" value="1"/>
</dbReference>
<evidence type="ECO:0000256" key="8">
    <source>
        <dbReference type="ARBA" id="ARBA00022598"/>
    </source>
</evidence>
<dbReference type="InterPro" id="IPR011127">
    <property type="entry name" value="Dala_Dala_lig_N"/>
</dbReference>
<reference evidence="23" key="2">
    <citation type="submission" date="2020-09" db="EMBL/GenBank/DDBJ databases">
        <authorList>
            <person name="Sun Q."/>
            <person name="Zhou Y."/>
        </authorList>
    </citation>
    <scope>NUCLEOTIDE SEQUENCE</scope>
    <source>
        <strain evidence="23">CGMCC 1.15425</strain>
    </source>
</reference>
<dbReference type="AlphaFoldDB" id="A0A916QK64"/>
<dbReference type="FunFam" id="3.30.470.20:FF:000008">
    <property type="entry name" value="D-alanine--D-alanine ligase"/>
    <property type="match status" value="1"/>
</dbReference>
<dbReference type="InterPro" id="IPR016185">
    <property type="entry name" value="PreATP-grasp_dom_sf"/>
</dbReference>
<organism evidence="23 24">
    <name type="scientific">Pseudohongiella nitratireducens</name>
    <dbReference type="NCBI Taxonomy" id="1768907"/>
    <lineage>
        <taxon>Bacteria</taxon>
        <taxon>Pseudomonadati</taxon>
        <taxon>Pseudomonadota</taxon>
        <taxon>Gammaproteobacteria</taxon>
        <taxon>Pseudomonadales</taxon>
        <taxon>Pseudohongiellaceae</taxon>
        <taxon>Pseudohongiella</taxon>
    </lineage>
</organism>
<dbReference type="RefSeq" id="WP_068810369.1">
    <property type="nucleotide sequence ID" value="NZ_BMIY01000009.1"/>
</dbReference>
<evidence type="ECO:0000256" key="16">
    <source>
        <dbReference type="ARBA" id="ARBA00023316"/>
    </source>
</evidence>
<comment type="cofactor">
    <cofactor evidence="20">
        <name>Mg(2+)</name>
        <dbReference type="ChEBI" id="CHEBI:18420"/>
    </cofactor>
    <cofactor evidence="20">
        <name>Mn(2+)</name>
        <dbReference type="ChEBI" id="CHEBI:29035"/>
    </cofactor>
    <text evidence="20">Binds 2 magnesium or manganese ions per subunit.</text>
</comment>
<evidence type="ECO:0000256" key="3">
    <source>
        <dbReference type="ARBA" id="ARBA00004496"/>
    </source>
</evidence>
<sequence length="315" mass="34090">MKVKKAVFHDAPEKYGRVAVLLGGDSAEREVSLLSGEAVLQGLLGMGVDAFAIDAGKDLIDRLQSEKIDRVFNVLHGRGGEDGVLQGLLEYMGIPYTGSGVLASALAMDKVKTKLIWQQHGLPTPGFSALTVDTDFERLIAELESVVVKPSREGSSIGMSIVDDAVALENAFATASEYDADVMAEQRIVGPEFTVPFIGDQVLPAIQLQTTHQFYDYDAKYIADDTQYLCPAPLSEAKQIELEHICRQAFTTIGASGWGRIDVMQDDSGRFWLLELNTVPGMTSHSLVPISAKVAGLEFGDLVLKILDTSLEKLA</sequence>
<evidence type="ECO:0000256" key="19">
    <source>
        <dbReference type="PIRSR" id="PIRSR039102-1"/>
    </source>
</evidence>
<dbReference type="HAMAP" id="MF_00047">
    <property type="entry name" value="Dala_Dala_lig"/>
    <property type="match status" value="1"/>
</dbReference>
<comment type="subcellular location">
    <subcellularLocation>
        <location evidence="3 18">Cytoplasm</location>
    </subcellularLocation>
</comment>
<feature type="binding site" evidence="20">
    <location>
        <position position="275"/>
    </location>
    <ligand>
        <name>Mg(2+)</name>
        <dbReference type="ChEBI" id="CHEBI:18420"/>
        <label>2</label>
    </ligand>
</feature>
<keyword evidence="24" id="KW-1185">Reference proteome</keyword>
<dbReference type="GO" id="GO:0071555">
    <property type="term" value="P:cell wall organization"/>
    <property type="evidence" value="ECO:0007669"/>
    <property type="project" value="UniProtKB-KW"/>
</dbReference>
<evidence type="ECO:0000256" key="4">
    <source>
        <dbReference type="ARBA" id="ARBA00004752"/>
    </source>
</evidence>
<keyword evidence="16 18" id="KW-0961">Cell wall biogenesis/degradation</keyword>
<keyword evidence="12 20" id="KW-0460">Magnesium</keyword>
<dbReference type="PANTHER" id="PTHR23132:SF23">
    <property type="entry name" value="D-ALANINE--D-ALANINE LIGASE B"/>
    <property type="match status" value="1"/>
</dbReference>
<comment type="pathway">
    <text evidence="4 18">Cell wall biogenesis; peptidoglycan biosynthesis.</text>
</comment>
<dbReference type="InterPro" id="IPR005905">
    <property type="entry name" value="D_ala_D_ala"/>
</dbReference>
<evidence type="ECO:0000256" key="14">
    <source>
        <dbReference type="ARBA" id="ARBA00022984"/>
    </source>
</evidence>
<dbReference type="PIRSF" id="PIRSF039102">
    <property type="entry name" value="Ddl/VanB"/>
    <property type="match status" value="1"/>
</dbReference>
<keyword evidence="15 20" id="KW-0464">Manganese</keyword>
<evidence type="ECO:0000256" key="12">
    <source>
        <dbReference type="ARBA" id="ARBA00022842"/>
    </source>
</evidence>
<dbReference type="PROSITE" id="PS00843">
    <property type="entry name" value="DALA_DALA_LIGASE_1"/>
    <property type="match status" value="1"/>
</dbReference>
<feature type="binding site" evidence="20">
    <location>
        <position position="275"/>
    </location>
    <ligand>
        <name>Mg(2+)</name>
        <dbReference type="ChEBI" id="CHEBI:18420"/>
        <label>1</label>
    </ligand>
</feature>
<keyword evidence="13 18" id="KW-0133">Cell shape</keyword>
<dbReference type="Pfam" id="PF01820">
    <property type="entry name" value="Dala_Dala_lig_N"/>
    <property type="match status" value="1"/>
</dbReference>
<evidence type="ECO:0000256" key="2">
    <source>
        <dbReference type="ARBA" id="ARBA00003921"/>
    </source>
</evidence>
<evidence type="ECO:0000256" key="6">
    <source>
        <dbReference type="ARBA" id="ARBA00012216"/>
    </source>
</evidence>
<dbReference type="EMBL" id="BMIY01000009">
    <property type="protein sequence ID" value="GFZ78808.1"/>
    <property type="molecule type" value="Genomic_DNA"/>
</dbReference>
<dbReference type="InterPro" id="IPR011095">
    <property type="entry name" value="Dala_Dala_lig_C"/>
</dbReference>
<comment type="similarity">
    <text evidence="5 18">Belongs to the D-alanine--D-alanine ligase family.</text>
</comment>
<evidence type="ECO:0000256" key="9">
    <source>
        <dbReference type="ARBA" id="ARBA00022723"/>
    </source>
</evidence>
<comment type="caution">
    <text evidence="23">The sequence shown here is derived from an EMBL/GenBank/DDBJ whole genome shotgun (WGS) entry which is preliminary data.</text>
</comment>
<keyword evidence="8 18" id="KW-0436">Ligase</keyword>
<dbReference type="Gene3D" id="3.30.470.20">
    <property type="entry name" value="ATP-grasp fold, B domain"/>
    <property type="match status" value="1"/>
</dbReference>
<feature type="binding site" evidence="20">
    <location>
        <position position="262"/>
    </location>
    <ligand>
        <name>Mg(2+)</name>
        <dbReference type="ChEBI" id="CHEBI:18420"/>
        <label>1</label>
    </ligand>
</feature>
<dbReference type="EC" id="6.3.2.4" evidence="6 18"/>
<dbReference type="Gene3D" id="3.40.50.20">
    <property type="match status" value="1"/>
</dbReference>
<evidence type="ECO:0000313" key="24">
    <source>
        <dbReference type="Proteomes" id="UP000627715"/>
    </source>
</evidence>
<dbReference type="GO" id="GO:0008716">
    <property type="term" value="F:D-alanine-D-alanine ligase activity"/>
    <property type="evidence" value="ECO:0007669"/>
    <property type="project" value="UniProtKB-UniRule"/>
</dbReference>
<evidence type="ECO:0000256" key="5">
    <source>
        <dbReference type="ARBA" id="ARBA00010871"/>
    </source>
</evidence>
<dbReference type="InterPro" id="IPR011761">
    <property type="entry name" value="ATP-grasp"/>
</dbReference>
<keyword evidence="14 18" id="KW-0573">Peptidoglycan synthesis</keyword>
<keyword evidence="9 20" id="KW-0479">Metal-binding</keyword>
<dbReference type="PROSITE" id="PS00844">
    <property type="entry name" value="DALA_DALA_LIGASE_2"/>
    <property type="match status" value="1"/>
</dbReference>
<dbReference type="InterPro" id="IPR000291">
    <property type="entry name" value="D-Ala_lig_Van_CS"/>
</dbReference>
<gene>
    <name evidence="23" type="primary">ddlB</name>
    <name evidence="18" type="synonym">ddl</name>
    <name evidence="23" type="ORF">GCM10011403_22440</name>
</gene>
<comment type="function">
    <text evidence="2 18">Cell wall formation.</text>
</comment>
<dbReference type="FunFam" id="3.40.50.20:FF:000013">
    <property type="entry name" value="D-alanine--D-alanine ligase"/>
    <property type="match status" value="1"/>
</dbReference>
<evidence type="ECO:0000256" key="20">
    <source>
        <dbReference type="PIRSR" id="PIRSR039102-3"/>
    </source>
</evidence>
<dbReference type="SUPFAM" id="SSF52440">
    <property type="entry name" value="PreATP-grasp domain"/>
    <property type="match status" value="1"/>
</dbReference>
<feature type="active site" evidence="19">
    <location>
        <position position="155"/>
    </location>
</feature>
<dbReference type="OrthoDB" id="9813261at2"/>
<dbReference type="Pfam" id="PF07478">
    <property type="entry name" value="Dala_Dala_lig_C"/>
    <property type="match status" value="1"/>
</dbReference>
<evidence type="ECO:0000256" key="7">
    <source>
        <dbReference type="ARBA" id="ARBA00022490"/>
    </source>
</evidence>
<name>A0A916QK64_9GAMM</name>
<dbReference type="PROSITE" id="PS50975">
    <property type="entry name" value="ATP_GRASP"/>
    <property type="match status" value="1"/>
</dbReference>
<keyword evidence="11 21" id="KW-0067">ATP-binding</keyword>
<dbReference type="GO" id="GO:0005829">
    <property type="term" value="C:cytosol"/>
    <property type="evidence" value="ECO:0007669"/>
    <property type="project" value="TreeGrafter"/>
</dbReference>
<feature type="binding site" evidence="20">
    <location>
        <position position="277"/>
    </location>
    <ligand>
        <name>Mg(2+)</name>
        <dbReference type="ChEBI" id="CHEBI:18420"/>
        <label>2</label>
    </ligand>
</feature>
<evidence type="ECO:0000256" key="10">
    <source>
        <dbReference type="ARBA" id="ARBA00022741"/>
    </source>
</evidence>
<dbReference type="NCBIfam" id="NF002378">
    <property type="entry name" value="PRK01372.1"/>
    <property type="match status" value="1"/>
</dbReference>
<dbReference type="GO" id="GO:0008360">
    <property type="term" value="P:regulation of cell shape"/>
    <property type="evidence" value="ECO:0007669"/>
    <property type="project" value="UniProtKB-KW"/>
</dbReference>
<comment type="cofactor">
    <cofactor evidence="1">
        <name>Mn(2+)</name>
        <dbReference type="ChEBI" id="CHEBI:29035"/>
    </cofactor>
</comment>
<comment type="catalytic activity">
    <reaction evidence="17 18">
        <text>2 D-alanine + ATP = D-alanyl-D-alanine + ADP + phosphate + H(+)</text>
        <dbReference type="Rhea" id="RHEA:11224"/>
        <dbReference type="ChEBI" id="CHEBI:15378"/>
        <dbReference type="ChEBI" id="CHEBI:30616"/>
        <dbReference type="ChEBI" id="CHEBI:43474"/>
        <dbReference type="ChEBI" id="CHEBI:57416"/>
        <dbReference type="ChEBI" id="CHEBI:57822"/>
        <dbReference type="ChEBI" id="CHEBI:456216"/>
        <dbReference type="EC" id="6.3.2.4"/>
    </reaction>
</comment>
<feature type="domain" description="ATP-grasp" evidence="22">
    <location>
        <begin position="114"/>
        <end position="308"/>
    </location>
</feature>
<feature type="active site" evidence="19">
    <location>
        <position position="28"/>
    </location>
</feature>
<evidence type="ECO:0000256" key="15">
    <source>
        <dbReference type="ARBA" id="ARBA00023211"/>
    </source>
</evidence>
<evidence type="ECO:0000256" key="18">
    <source>
        <dbReference type="HAMAP-Rule" id="MF_00047"/>
    </source>
</evidence>
<proteinExistence type="inferred from homology"/>
<dbReference type="InterPro" id="IPR013815">
    <property type="entry name" value="ATP_grasp_subdomain_1"/>
</dbReference>
<dbReference type="PANTHER" id="PTHR23132">
    <property type="entry name" value="D-ALANINE--D-ALANINE LIGASE"/>
    <property type="match status" value="1"/>
</dbReference>
<evidence type="ECO:0000313" key="23">
    <source>
        <dbReference type="EMBL" id="GFZ78808.1"/>
    </source>
</evidence>
<dbReference type="Gene3D" id="3.30.1490.20">
    <property type="entry name" value="ATP-grasp fold, A domain"/>
    <property type="match status" value="1"/>
</dbReference>
<evidence type="ECO:0000256" key="21">
    <source>
        <dbReference type="PROSITE-ProRule" id="PRU00409"/>
    </source>
</evidence>
<reference evidence="23" key="1">
    <citation type="journal article" date="2014" name="Int. J. Syst. Evol. Microbiol.">
        <title>Complete genome sequence of Corynebacterium casei LMG S-19264T (=DSM 44701T), isolated from a smear-ripened cheese.</title>
        <authorList>
            <consortium name="US DOE Joint Genome Institute (JGI-PGF)"/>
            <person name="Walter F."/>
            <person name="Albersmeier A."/>
            <person name="Kalinowski J."/>
            <person name="Ruckert C."/>
        </authorList>
    </citation>
    <scope>NUCLEOTIDE SEQUENCE</scope>
    <source>
        <strain evidence="23">CGMCC 1.15425</strain>
    </source>
</reference>
<feature type="active site" evidence="19">
    <location>
        <position position="286"/>
    </location>
</feature>
<evidence type="ECO:0000256" key="1">
    <source>
        <dbReference type="ARBA" id="ARBA00001936"/>
    </source>
</evidence>
<dbReference type="NCBIfam" id="TIGR01205">
    <property type="entry name" value="D_ala_D_alaTIGR"/>
    <property type="match status" value="1"/>
</dbReference>
<evidence type="ECO:0000259" key="22">
    <source>
        <dbReference type="PROSITE" id="PS50975"/>
    </source>
</evidence>
<dbReference type="Proteomes" id="UP000627715">
    <property type="component" value="Unassembled WGS sequence"/>
</dbReference>
<evidence type="ECO:0000256" key="13">
    <source>
        <dbReference type="ARBA" id="ARBA00022960"/>
    </source>
</evidence>
<dbReference type="GO" id="GO:0009252">
    <property type="term" value="P:peptidoglycan biosynthetic process"/>
    <property type="evidence" value="ECO:0007669"/>
    <property type="project" value="UniProtKB-UniRule"/>
</dbReference>
<keyword evidence="7 18" id="KW-0963">Cytoplasm</keyword>
<keyword evidence="10 21" id="KW-0547">Nucleotide-binding</keyword>
<accession>A0A916QK64</accession>
<evidence type="ECO:0000256" key="11">
    <source>
        <dbReference type="ARBA" id="ARBA00022840"/>
    </source>
</evidence>
<protein>
    <recommendedName>
        <fullName evidence="6 18">D-alanine--D-alanine ligase</fullName>
        <ecNumber evidence="6 18">6.3.2.4</ecNumber>
    </recommendedName>
    <alternativeName>
        <fullName evidence="18">D-Ala-D-Ala ligase</fullName>
    </alternativeName>
    <alternativeName>
        <fullName evidence="18">D-alanylalanine synthetase</fullName>
    </alternativeName>
</protein>